<evidence type="ECO:0000256" key="1">
    <source>
        <dbReference type="SAM" id="MobiDB-lite"/>
    </source>
</evidence>
<dbReference type="RefSeq" id="XP_011397751.1">
    <property type="nucleotide sequence ID" value="XM_011399449.1"/>
</dbReference>
<proteinExistence type="predicted"/>
<gene>
    <name evidence="2" type="ORF">F751_1742</name>
</gene>
<reference evidence="2 3" key="1">
    <citation type="journal article" date="2014" name="BMC Genomics">
        <title>Oil accumulation mechanisms of the oleaginous microalga Chlorella protothecoides revealed through its genome, transcriptomes, and proteomes.</title>
        <authorList>
            <person name="Gao C."/>
            <person name="Wang Y."/>
            <person name="Shen Y."/>
            <person name="Yan D."/>
            <person name="He X."/>
            <person name="Dai J."/>
            <person name="Wu Q."/>
        </authorList>
    </citation>
    <scope>NUCLEOTIDE SEQUENCE [LARGE SCALE GENOMIC DNA]</scope>
    <source>
        <strain evidence="2 3">0710</strain>
    </source>
</reference>
<protein>
    <submittedName>
        <fullName evidence="2">Uncharacterized protein</fullName>
    </submittedName>
</protein>
<dbReference type="EMBL" id="KL662111">
    <property type="protein sequence ID" value="KFM24863.1"/>
    <property type="molecule type" value="Genomic_DNA"/>
</dbReference>
<name>A0A087SGK9_AUXPR</name>
<sequence length="92" mass="9222">MEREQQQQGTAGSRASPQAGGADLATPGALVGGRRGVLGGVAGPGVLGGADHGCVWRGGLARRSRVLTWLALETGRGLAFLDPASEPCTPTT</sequence>
<dbReference type="AlphaFoldDB" id="A0A087SGK9"/>
<dbReference type="KEGG" id="apro:F751_1742"/>
<dbReference type="GeneID" id="23613133"/>
<keyword evidence="3" id="KW-1185">Reference proteome</keyword>
<evidence type="ECO:0000313" key="3">
    <source>
        <dbReference type="Proteomes" id="UP000028924"/>
    </source>
</evidence>
<dbReference type="Proteomes" id="UP000028924">
    <property type="component" value="Unassembled WGS sequence"/>
</dbReference>
<organism evidence="2 3">
    <name type="scientific">Auxenochlorella protothecoides</name>
    <name type="common">Green microalga</name>
    <name type="synonym">Chlorella protothecoides</name>
    <dbReference type="NCBI Taxonomy" id="3075"/>
    <lineage>
        <taxon>Eukaryota</taxon>
        <taxon>Viridiplantae</taxon>
        <taxon>Chlorophyta</taxon>
        <taxon>core chlorophytes</taxon>
        <taxon>Trebouxiophyceae</taxon>
        <taxon>Chlorellales</taxon>
        <taxon>Chlorellaceae</taxon>
        <taxon>Auxenochlorella</taxon>
    </lineage>
</organism>
<evidence type="ECO:0000313" key="2">
    <source>
        <dbReference type="EMBL" id="KFM24863.1"/>
    </source>
</evidence>
<feature type="region of interest" description="Disordered" evidence="1">
    <location>
        <begin position="1"/>
        <end position="28"/>
    </location>
</feature>
<feature type="compositionally biased region" description="Polar residues" evidence="1">
    <location>
        <begin position="1"/>
        <end position="16"/>
    </location>
</feature>
<accession>A0A087SGK9</accession>